<dbReference type="Pfam" id="PF02545">
    <property type="entry name" value="Maf"/>
    <property type="match status" value="1"/>
</dbReference>
<evidence type="ECO:0000256" key="1">
    <source>
        <dbReference type="ARBA" id="ARBA00004496"/>
    </source>
</evidence>
<dbReference type="NCBIfam" id="TIGR00172">
    <property type="entry name" value="maf"/>
    <property type="match status" value="1"/>
</dbReference>
<name>T1AE23_9ZZZZ</name>
<feature type="non-terminal residue" evidence="4">
    <location>
        <position position="1"/>
    </location>
</feature>
<dbReference type="InterPro" id="IPR029001">
    <property type="entry name" value="ITPase-like_fam"/>
</dbReference>
<sequence length="194" mass="20527">PMNRTLILASTSAYRAALLRRLGRDFLQIAPDCDERALPGEPVAAQAQRLAAGKAASVAARHSDALVLGSDQLAERDGQPVGKPGTHAAARAQLAAASGRTLRFHTAWCLIDVASGQRWQGCDLTSARLRMLDAASIERYLERERPYDCAGSFKSEGLGIALFERIDSSDPTALIGLPLIAVAAALRAAGLDVP</sequence>
<keyword evidence="2" id="KW-0963">Cytoplasm</keyword>
<dbReference type="PANTHER" id="PTHR43213:SF10">
    <property type="entry name" value="7-METHYL-GTP PYROPHOSPHATASE"/>
    <property type="match status" value="1"/>
</dbReference>
<protein>
    <submittedName>
        <fullName evidence="4">Maf-like protein</fullName>
    </submittedName>
</protein>
<dbReference type="SUPFAM" id="SSF52972">
    <property type="entry name" value="ITPase-like"/>
    <property type="match status" value="1"/>
</dbReference>
<dbReference type="InterPro" id="IPR003697">
    <property type="entry name" value="Maf-like"/>
</dbReference>
<accession>T1AE23</accession>
<dbReference type="CDD" id="cd00555">
    <property type="entry name" value="Maf"/>
    <property type="match status" value="1"/>
</dbReference>
<dbReference type="Gene3D" id="3.90.950.10">
    <property type="match status" value="1"/>
</dbReference>
<keyword evidence="3" id="KW-0378">Hydrolase</keyword>
<proteinExistence type="inferred from homology"/>
<dbReference type="PANTHER" id="PTHR43213">
    <property type="entry name" value="BIFUNCTIONAL DTTP/UTP PYROPHOSPHATASE/METHYLTRANSFERASE PROTEIN-RELATED"/>
    <property type="match status" value="1"/>
</dbReference>
<dbReference type="GO" id="GO:0005737">
    <property type="term" value="C:cytoplasm"/>
    <property type="evidence" value="ECO:0007669"/>
    <property type="project" value="UniProtKB-SubCell"/>
</dbReference>
<comment type="subcellular location">
    <subcellularLocation>
        <location evidence="1">Cytoplasm</location>
    </subcellularLocation>
</comment>
<evidence type="ECO:0000256" key="3">
    <source>
        <dbReference type="ARBA" id="ARBA00022801"/>
    </source>
</evidence>
<dbReference type="EMBL" id="AUZX01007576">
    <property type="protein sequence ID" value="EQD58866.1"/>
    <property type="molecule type" value="Genomic_DNA"/>
</dbReference>
<evidence type="ECO:0000313" key="4">
    <source>
        <dbReference type="EMBL" id="EQD58866.1"/>
    </source>
</evidence>
<reference evidence="4" key="2">
    <citation type="journal article" date="2014" name="ISME J.">
        <title>Microbial stratification in low pH oxic and suboxic macroscopic growths along an acid mine drainage.</title>
        <authorList>
            <person name="Mendez-Garcia C."/>
            <person name="Mesa V."/>
            <person name="Sprenger R.R."/>
            <person name="Richter M."/>
            <person name="Diez M.S."/>
            <person name="Solano J."/>
            <person name="Bargiela R."/>
            <person name="Golyshina O.V."/>
            <person name="Manteca A."/>
            <person name="Ramos J.L."/>
            <person name="Gallego J.R."/>
            <person name="Llorente I."/>
            <person name="Martins Dos Santos V.A."/>
            <person name="Jensen O.N."/>
            <person name="Pelaez A.I."/>
            <person name="Sanchez J."/>
            <person name="Ferrer M."/>
        </authorList>
    </citation>
    <scope>NUCLEOTIDE SEQUENCE</scope>
</reference>
<dbReference type="PIRSF" id="PIRSF006305">
    <property type="entry name" value="Maf"/>
    <property type="match status" value="1"/>
</dbReference>
<evidence type="ECO:0000256" key="2">
    <source>
        <dbReference type="ARBA" id="ARBA00022490"/>
    </source>
</evidence>
<comment type="caution">
    <text evidence="4">The sequence shown here is derived from an EMBL/GenBank/DDBJ whole genome shotgun (WGS) entry which is preliminary data.</text>
</comment>
<reference evidence="4" key="1">
    <citation type="submission" date="2013-08" db="EMBL/GenBank/DDBJ databases">
        <authorList>
            <person name="Mendez C."/>
            <person name="Richter M."/>
            <person name="Ferrer M."/>
            <person name="Sanchez J."/>
        </authorList>
    </citation>
    <scope>NUCLEOTIDE SEQUENCE</scope>
</reference>
<dbReference type="HAMAP" id="MF_00528">
    <property type="entry name" value="Maf"/>
    <property type="match status" value="1"/>
</dbReference>
<gene>
    <name evidence="4" type="ORF">B1A_10630</name>
</gene>
<organism evidence="4">
    <name type="scientific">mine drainage metagenome</name>
    <dbReference type="NCBI Taxonomy" id="410659"/>
    <lineage>
        <taxon>unclassified sequences</taxon>
        <taxon>metagenomes</taxon>
        <taxon>ecological metagenomes</taxon>
    </lineage>
</organism>
<dbReference type="AlphaFoldDB" id="T1AE23"/>
<dbReference type="GO" id="GO:0047429">
    <property type="term" value="F:nucleoside triphosphate diphosphatase activity"/>
    <property type="evidence" value="ECO:0007669"/>
    <property type="project" value="InterPro"/>
</dbReference>